<comment type="caution">
    <text evidence="2">The sequence shown here is derived from an EMBL/GenBank/DDBJ whole genome shotgun (WGS) entry which is preliminary data.</text>
</comment>
<accession>A0A1F7JM27</accession>
<dbReference type="AlphaFoldDB" id="A0A1F7JM27"/>
<dbReference type="Proteomes" id="UP000176376">
    <property type="component" value="Unassembled WGS sequence"/>
</dbReference>
<keyword evidence="1" id="KW-0472">Membrane</keyword>
<protein>
    <recommendedName>
        <fullName evidence="4">Pilus assembly protein PilO</fullName>
    </recommendedName>
</protein>
<feature type="transmembrane region" description="Helical" evidence="1">
    <location>
        <begin position="21"/>
        <end position="37"/>
    </location>
</feature>
<dbReference type="STRING" id="1802074.A3J15_03240"/>
<evidence type="ECO:0000313" key="3">
    <source>
        <dbReference type="Proteomes" id="UP000176376"/>
    </source>
</evidence>
<sequence>MDRKALIKALLGKKEIIDYTYVIMFLFTASFFMYFAVKPALSIAFSLRREAEDLKKVNAVYENNIMKLLDIQSNLELSRDRKYLLDEAIPLKPSTDEMLTHLISSAVGNGLTVELITVDHVKLISSETNKTLPDVKINMKIKGEYSSVVNFTKQIMDQRRLKTINKISIATIEDEVSSASSGLLTTVNISGYFR</sequence>
<dbReference type="EMBL" id="MGAY01000028">
    <property type="protein sequence ID" value="OGK56673.1"/>
    <property type="molecule type" value="Genomic_DNA"/>
</dbReference>
<reference evidence="2 3" key="1">
    <citation type="journal article" date="2016" name="Nat. Commun.">
        <title>Thousands of microbial genomes shed light on interconnected biogeochemical processes in an aquifer system.</title>
        <authorList>
            <person name="Anantharaman K."/>
            <person name="Brown C.T."/>
            <person name="Hug L.A."/>
            <person name="Sharon I."/>
            <person name="Castelle C.J."/>
            <person name="Probst A.J."/>
            <person name="Thomas B.C."/>
            <person name="Singh A."/>
            <person name="Wilkins M.J."/>
            <person name="Karaoz U."/>
            <person name="Brodie E.L."/>
            <person name="Williams K.H."/>
            <person name="Hubbard S.S."/>
            <person name="Banfield J.F."/>
        </authorList>
    </citation>
    <scope>NUCLEOTIDE SEQUENCE [LARGE SCALE GENOMIC DNA]</scope>
</reference>
<keyword evidence="1" id="KW-1133">Transmembrane helix</keyword>
<gene>
    <name evidence="2" type="ORF">A3J15_03240</name>
</gene>
<evidence type="ECO:0008006" key="4">
    <source>
        <dbReference type="Google" id="ProtNLM"/>
    </source>
</evidence>
<keyword evidence="1" id="KW-0812">Transmembrane</keyword>
<dbReference type="GO" id="GO:0043683">
    <property type="term" value="P:type IV pilus assembly"/>
    <property type="evidence" value="ECO:0007669"/>
    <property type="project" value="InterPro"/>
</dbReference>
<name>A0A1F7JM27_9BACT</name>
<dbReference type="InterPro" id="IPR007445">
    <property type="entry name" value="PilO"/>
</dbReference>
<dbReference type="GO" id="GO:0043107">
    <property type="term" value="P:type IV pilus-dependent motility"/>
    <property type="evidence" value="ECO:0007669"/>
    <property type="project" value="InterPro"/>
</dbReference>
<organism evidence="2 3">
    <name type="scientific">Candidatus Roizmanbacteria bacterium RIFCSPLOWO2_02_FULL_38_10</name>
    <dbReference type="NCBI Taxonomy" id="1802074"/>
    <lineage>
        <taxon>Bacteria</taxon>
        <taxon>Candidatus Roizmaniibacteriota</taxon>
    </lineage>
</organism>
<evidence type="ECO:0000313" key="2">
    <source>
        <dbReference type="EMBL" id="OGK56673.1"/>
    </source>
</evidence>
<dbReference type="InterPro" id="IPR014717">
    <property type="entry name" value="Transl_elong_EF1B/ribsomal_bS6"/>
</dbReference>
<evidence type="ECO:0000256" key="1">
    <source>
        <dbReference type="SAM" id="Phobius"/>
    </source>
</evidence>
<dbReference type="Gene3D" id="3.30.70.60">
    <property type="match status" value="1"/>
</dbReference>
<proteinExistence type="predicted"/>
<dbReference type="Pfam" id="PF04350">
    <property type="entry name" value="PilO"/>
    <property type="match status" value="1"/>
</dbReference>